<dbReference type="SUPFAM" id="SSF48403">
    <property type="entry name" value="Ankyrin repeat"/>
    <property type="match status" value="1"/>
</dbReference>
<keyword evidence="2" id="KW-1185">Reference proteome</keyword>
<gene>
    <name evidence="1" type="ORF">BDP55DRAFT_683763</name>
</gene>
<dbReference type="AlphaFoldDB" id="A0AAJ0ER30"/>
<sequence>MVLEAGANPNPGILEGLYRSSPLTSASLGGLTEMAHLLIVNGATIDTQSARSAALLRTTIIYTEHEI</sequence>
<dbReference type="RefSeq" id="XP_060422847.1">
    <property type="nucleotide sequence ID" value="XM_060576357.1"/>
</dbReference>
<dbReference type="GeneID" id="85460883"/>
<comment type="caution">
    <text evidence="1">The sequence shown here is derived from an EMBL/GenBank/DDBJ whole genome shotgun (WGS) entry which is preliminary data.</text>
</comment>
<name>A0AAJ0ER30_9PEZI</name>
<protein>
    <submittedName>
        <fullName evidence="1">Uncharacterized protein</fullName>
    </submittedName>
</protein>
<accession>A0AAJ0ER30</accession>
<evidence type="ECO:0000313" key="1">
    <source>
        <dbReference type="EMBL" id="KAK1658083.1"/>
    </source>
</evidence>
<dbReference type="Proteomes" id="UP001224890">
    <property type="component" value="Unassembled WGS sequence"/>
</dbReference>
<reference evidence="1" key="1">
    <citation type="submission" date="2021-06" db="EMBL/GenBank/DDBJ databases">
        <title>Comparative genomics, transcriptomics and evolutionary studies reveal genomic signatures of adaptation to plant cell wall in hemibiotrophic fungi.</title>
        <authorList>
            <consortium name="DOE Joint Genome Institute"/>
            <person name="Baroncelli R."/>
            <person name="Diaz J.F."/>
            <person name="Benocci T."/>
            <person name="Peng M."/>
            <person name="Battaglia E."/>
            <person name="Haridas S."/>
            <person name="Andreopoulos W."/>
            <person name="Labutti K."/>
            <person name="Pangilinan J."/>
            <person name="Floch G.L."/>
            <person name="Makela M.R."/>
            <person name="Henrissat B."/>
            <person name="Grigoriev I.V."/>
            <person name="Crouch J.A."/>
            <person name="De Vries R.P."/>
            <person name="Sukno S.A."/>
            <person name="Thon M.R."/>
        </authorList>
    </citation>
    <scope>NUCLEOTIDE SEQUENCE</scope>
    <source>
        <strain evidence="1">CBS 193.32</strain>
    </source>
</reference>
<organism evidence="1 2">
    <name type="scientific">Colletotrichum godetiae</name>
    <dbReference type="NCBI Taxonomy" id="1209918"/>
    <lineage>
        <taxon>Eukaryota</taxon>
        <taxon>Fungi</taxon>
        <taxon>Dikarya</taxon>
        <taxon>Ascomycota</taxon>
        <taxon>Pezizomycotina</taxon>
        <taxon>Sordariomycetes</taxon>
        <taxon>Hypocreomycetidae</taxon>
        <taxon>Glomerellales</taxon>
        <taxon>Glomerellaceae</taxon>
        <taxon>Colletotrichum</taxon>
        <taxon>Colletotrichum acutatum species complex</taxon>
    </lineage>
</organism>
<evidence type="ECO:0000313" key="2">
    <source>
        <dbReference type="Proteomes" id="UP001224890"/>
    </source>
</evidence>
<dbReference type="EMBL" id="JAHMHR010000079">
    <property type="protein sequence ID" value="KAK1658083.1"/>
    <property type="molecule type" value="Genomic_DNA"/>
</dbReference>
<proteinExistence type="predicted"/>
<dbReference type="InterPro" id="IPR036770">
    <property type="entry name" value="Ankyrin_rpt-contain_sf"/>
</dbReference>